<accession>A0A562UR80</accession>
<sequence length="176" mass="18120">MIRRRPGTGEPDSGQRVDLRRYRRDAARRPDPSAGAIPSPGGPPPPAIPGPPSAVGRAAVPPPPVHPPAPPVPVAPPLPPAPAPSVPAAPHPVTPPVPTRPAATSRDVSPPSSSWRIAGELTTSLTGWILRRPDTPQPGRIGRVIAILVVTTVVMVAIGLVAATLAGDRLAQWFGL</sequence>
<gene>
    <name evidence="3" type="ORF">LX16_4318</name>
</gene>
<feature type="compositionally biased region" description="Basic and acidic residues" evidence="1">
    <location>
        <begin position="13"/>
        <end position="31"/>
    </location>
</feature>
<evidence type="ECO:0000313" key="4">
    <source>
        <dbReference type="Proteomes" id="UP000321617"/>
    </source>
</evidence>
<evidence type="ECO:0000256" key="1">
    <source>
        <dbReference type="SAM" id="MobiDB-lite"/>
    </source>
</evidence>
<protein>
    <submittedName>
        <fullName evidence="3">Uncharacterized protein</fullName>
    </submittedName>
</protein>
<dbReference type="RefSeq" id="WP_147142209.1">
    <property type="nucleotide sequence ID" value="NZ_BAABIJ010000004.1"/>
</dbReference>
<dbReference type="Proteomes" id="UP000321617">
    <property type="component" value="Unassembled WGS sequence"/>
</dbReference>
<organism evidence="3 4">
    <name type="scientific">Stackebrandtia albiflava</name>
    <dbReference type="NCBI Taxonomy" id="406432"/>
    <lineage>
        <taxon>Bacteria</taxon>
        <taxon>Bacillati</taxon>
        <taxon>Actinomycetota</taxon>
        <taxon>Actinomycetes</taxon>
        <taxon>Glycomycetales</taxon>
        <taxon>Glycomycetaceae</taxon>
        <taxon>Stackebrandtia</taxon>
    </lineage>
</organism>
<keyword evidence="2" id="KW-1133">Transmembrane helix</keyword>
<feature type="compositionally biased region" description="Polar residues" evidence="1">
    <location>
        <begin position="106"/>
        <end position="115"/>
    </location>
</feature>
<dbReference type="EMBL" id="VLLL01000008">
    <property type="protein sequence ID" value="TWJ08098.1"/>
    <property type="molecule type" value="Genomic_DNA"/>
</dbReference>
<feature type="compositionally biased region" description="Pro residues" evidence="1">
    <location>
        <begin position="40"/>
        <end position="52"/>
    </location>
</feature>
<feature type="transmembrane region" description="Helical" evidence="2">
    <location>
        <begin position="141"/>
        <end position="166"/>
    </location>
</feature>
<keyword evidence="2" id="KW-0472">Membrane</keyword>
<feature type="region of interest" description="Disordered" evidence="1">
    <location>
        <begin position="1"/>
        <end position="115"/>
    </location>
</feature>
<reference evidence="3 4" key="1">
    <citation type="journal article" date="2013" name="Stand. Genomic Sci.">
        <title>Genomic Encyclopedia of Type Strains, Phase I: The one thousand microbial genomes (KMG-I) project.</title>
        <authorList>
            <person name="Kyrpides N.C."/>
            <person name="Woyke T."/>
            <person name="Eisen J.A."/>
            <person name="Garrity G."/>
            <person name="Lilburn T.G."/>
            <person name="Beck B.J."/>
            <person name="Whitman W.B."/>
            <person name="Hugenholtz P."/>
            <person name="Klenk H.P."/>
        </authorList>
    </citation>
    <scope>NUCLEOTIDE SEQUENCE [LARGE SCALE GENOMIC DNA]</scope>
    <source>
        <strain evidence="3 4">DSM 45044</strain>
    </source>
</reference>
<proteinExistence type="predicted"/>
<keyword evidence="4" id="KW-1185">Reference proteome</keyword>
<dbReference type="AlphaFoldDB" id="A0A562UR80"/>
<name>A0A562UR80_9ACTN</name>
<evidence type="ECO:0000256" key="2">
    <source>
        <dbReference type="SAM" id="Phobius"/>
    </source>
</evidence>
<comment type="caution">
    <text evidence="3">The sequence shown here is derived from an EMBL/GenBank/DDBJ whole genome shotgun (WGS) entry which is preliminary data.</text>
</comment>
<keyword evidence="2" id="KW-0812">Transmembrane</keyword>
<evidence type="ECO:0000313" key="3">
    <source>
        <dbReference type="EMBL" id="TWJ08098.1"/>
    </source>
</evidence>
<feature type="compositionally biased region" description="Pro residues" evidence="1">
    <location>
        <begin position="60"/>
        <end position="99"/>
    </location>
</feature>